<feature type="transmembrane region" description="Helical" evidence="2">
    <location>
        <begin position="1014"/>
        <end position="1035"/>
    </location>
</feature>
<evidence type="ECO:0000256" key="2">
    <source>
        <dbReference type="SAM" id="Phobius"/>
    </source>
</evidence>
<feature type="transmembrane region" description="Helical" evidence="2">
    <location>
        <begin position="626"/>
        <end position="646"/>
    </location>
</feature>
<organism evidence="3 4">
    <name type="scientific">Persicobacter diffluens</name>
    <dbReference type="NCBI Taxonomy" id="981"/>
    <lineage>
        <taxon>Bacteria</taxon>
        <taxon>Pseudomonadati</taxon>
        <taxon>Bacteroidota</taxon>
        <taxon>Cytophagia</taxon>
        <taxon>Cytophagales</taxon>
        <taxon>Persicobacteraceae</taxon>
        <taxon>Persicobacter</taxon>
    </lineage>
</organism>
<keyword evidence="2" id="KW-1133">Transmembrane helix</keyword>
<keyword evidence="1" id="KW-0175">Coiled coil</keyword>
<feature type="transmembrane region" description="Helical" evidence="2">
    <location>
        <begin position="938"/>
        <end position="957"/>
    </location>
</feature>
<comment type="caution">
    <text evidence="3">The sequence shown here is derived from an EMBL/GenBank/DDBJ whole genome shotgun (WGS) entry which is preliminary data.</text>
</comment>
<feature type="transmembrane region" description="Helical" evidence="2">
    <location>
        <begin position="881"/>
        <end position="902"/>
    </location>
</feature>
<accession>A0AAN5AMT7</accession>
<feature type="transmembrane region" description="Helical" evidence="2">
    <location>
        <begin position="1293"/>
        <end position="1311"/>
    </location>
</feature>
<protein>
    <submittedName>
        <fullName evidence="3">Uncharacterized protein</fullName>
    </submittedName>
</protein>
<feature type="coiled-coil region" evidence="1">
    <location>
        <begin position="101"/>
        <end position="129"/>
    </location>
</feature>
<feature type="transmembrane region" description="Helical" evidence="2">
    <location>
        <begin position="593"/>
        <end position="614"/>
    </location>
</feature>
<name>A0AAN5AMT7_9BACT</name>
<keyword evidence="2" id="KW-0472">Membrane</keyword>
<feature type="transmembrane region" description="Helical" evidence="2">
    <location>
        <begin position="1041"/>
        <end position="1058"/>
    </location>
</feature>
<dbReference type="Proteomes" id="UP001310022">
    <property type="component" value="Unassembled WGS sequence"/>
</dbReference>
<keyword evidence="4" id="KW-1185">Reference proteome</keyword>
<evidence type="ECO:0000313" key="4">
    <source>
        <dbReference type="Proteomes" id="UP001310022"/>
    </source>
</evidence>
<gene>
    <name evidence="3" type="ORF">PEDI_53460</name>
</gene>
<feature type="transmembrane region" description="Helical" evidence="2">
    <location>
        <begin position="1317"/>
        <end position="1338"/>
    </location>
</feature>
<sequence>MKSRPLKKRTSWIIISILIIAGVYGTYFFYYVENRKKEFDQRAMAELKSIASDLEEIDAFYSSPSITAQLYGIIDKNSDFIFAEQEINNIKNNSTVFGFSKEDVEKKKMALLEKEKKKREQEKQKYMEDYLSRFDGYYEEPDIFDDILLFLNNLIEYRTPDSDSAKCTTLFESDNPETNFEKELLKIDSVDLYQISVVKSWCEKLKNALPTIRDCYGLNEFEYIERGLDELIVKCQTIEQKEKEEKINSPVASVTQSIKREAFAADVFLFTRSFKELLRNTEDYLCNRDRYLEKVARLDSLSEVQDIYDDSQIGRWFPLMEQNLQVILACFPAEHRVWVNEAQLKALKESWEDVKQFEKGFARVKEIEESYRKFKQSFSNKRGHDMVKPYFFDSGIVYSLSVSQDYDIELLLGDHYFDEFSESSTAPSINSILGMEPMALPYNPNGKNRKHIVLGLHNSETESVVVYFHKVFPFLVPLKRIFLKVKRMQQYGGNYAKTISSLCLLNSNQIYFSADLHNKAEAKDNFKPILLNKDSSFIKESISSGGEFVLNLGGGNRLYSTTVSLGGGEYQLVGLLPQSTFDQYAKNFSPITLLNLILLGVILLILLPVIRLWLINKYEGIRLFDLYLGFSSLFIFSFVMICYFISMNHYYIHRKKIFDDSYDLKCELNKRLSELRDNFRTKTAISSEEIIFDEEGKLLFEKDQELYGYKNFRNRSISDREYYKYREQIGGKKNGLLLGKLMSYVDSKWKYYYLHSDSIDYKVNFYDLDSVDQAYFSDIKVDVPADYNIFFSLDAHKFKDSLLHFSSVTPENRALLNGDHYLQTSLANVHYMEESPSLGSFLNNQFCYRDSTGLFIINVVPYYDKLKRETLDYFLITTRDVFSLTFASLFLFILIFAIFSSIRGKYSSSRLIIKDFGPLYYFHAMLISKNSRLIYNQFYLVIVFFGVSVMLMIYYHVGRNHSYTIFQLISGTLIVVGPLVFVLMNFLKRGVDKFYLKDMGRKDPLEYLSRRQKLFVFLLILNFSFAQLIFVFGGFSNFNPLVFVIGVFMITLLLMLVFNKLFVFTFFNDEFIGEADAERKIVASDMVMIRNMLIKSFHWLIKKKKDSPKTETDLYFVIRSCMRKERLLDLKYKKEHELEFIEDEKERSKIKKMNYEEFSEYLIKDVVRLRSKSDPEMRVFKSLNFSDIAYKYLYKKRDELIGMKLKLKDKLKITWDSLTKEEKLFLVDLAKDGVVNLMNRTAIISLTNKKIIVFEGYPRFTSRIFKHYINNDLESSEVHLLASFSNEKGIWSYLHWPILLMVVTLIGIIFISSQEFFNRFVLFSPLVGALIPAILSYYRINRNMNFGNVEPVNAGNTE</sequence>
<feature type="transmembrane region" description="Helical" evidence="2">
    <location>
        <begin position="963"/>
        <end position="987"/>
    </location>
</feature>
<evidence type="ECO:0000256" key="1">
    <source>
        <dbReference type="SAM" id="Coils"/>
    </source>
</evidence>
<reference evidence="3 4" key="1">
    <citation type="submission" date="2021-12" db="EMBL/GenBank/DDBJ databases">
        <title>Genome sequencing of bacteria with rrn-lacking chromosome and rrn-plasmid.</title>
        <authorList>
            <person name="Anda M."/>
            <person name="Iwasaki W."/>
        </authorList>
    </citation>
    <scope>NUCLEOTIDE SEQUENCE [LARGE SCALE GENOMIC DNA]</scope>
    <source>
        <strain evidence="3 4">NBRC 15940</strain>
    </source>
</reference>
<feature type="transmembrane region" description="Helical" evidence="2">
    <location>
        <begin position="12"/>
        <end position="32"/>
    </location>
</feature>
<evidence type="ECO:0000313" key="3">
    <source>
        <dbReference type="EMBL" id="GJM64794.1"/>
    </source>
</evidence>
<proteinExistence type="predicted"/>
<dbReference type="EMBL" id="BQKE01000007">
    <property type="protein sequence ID" value="GJM64794.1"/>
    <property type="molecule type" value="Genomic_DNA"/>
</dbReference>
<keyword evidence="2" id="KW-0812">Transmembrane</keyword>